<dbReference type="AlphaFoldDB" id="A0A644X3E1"/>
<dbReference type="Pfam" id="PF00378">
    <property type="entry name" value="ECH_1"/>
    <property type="match status" value="1"/>
</dbReference>
<sequence length="260" mass="27499">MEKNPVVTNTDNHVRIITIDNPSNLNALDNNIIELLSQALEDAGVDDFVRVVIITGSGKAFVAGADIASMAPMGPKEGGAFGMKGANLFRKIETLPKPVIAAVNGYALGGGCELALSCDIRIASEKAKFGQPEVSLGITPGFSGTVRLPSVIGVAKAKELIFTGRVIGAAEALSIGLVNQVVPDELLMEEAIKTANIIASNSPLAVKYSKESINLAGSMSREDAIKSENNFFSLCFASSEQKEGMKAFLEKRKPDFNNLK</sequence>
<evidence type="ECO:0000313" key="3">
    <source>
        <dbReference type="EMBL" id="MPM08813.1"/>
    </source>
</evidence>
<dbReference type="PANTHER" id="PTHR11941">
    <property type="entry name" value="ENOYL-COA HYDRATASE-RELATED"/>
    <property type="match status" value="1"/>
</dbReference>
<dbReference type="InterPro" id="IPR001753">
    <property type="entry name" value="Enoyl-CoA_hydra/iso"/>
</dbReference>
<dbReference type="EC" id="4.2.1.150" evidence="3"/>
<dbReference type="CDD" id="cd06558">
    <property type="entry name" value="crotonase-like"/>
    <property type="match status" value="1"/>
</dbReference>
<reference evidence="3" key="1">
    <citation type="submission" date="2019-08" db="EMBL/GenBank/DDBJ databases">
        <authorList>
            <person name="Kucharzyk K."/>
            <person name="Murdoch R.W."/>
            <person name="Higgins S."/>
            <person name="Loffler F."/>
        </authorList>
    </citation>
    <scope>NUCLEOTIDE SEQUENCE</scope>
</reference>
<dbReference type="FunFam" id="1.10.12.10:FF:000001">
    <property type="entry name" value="Probable enoyl-CoA hydratase, mitochondrial"/>
    <property type="match status" value="1"/>
</dbReference>
<dbReference type="GO" id="GO:0006635">
    <property type="term" value="P:fatty acid beta-oxidation"/>
    <property type="evidence" value="ECO:0007669"/>
    <property type="project" value="TreeGrafter"/>
</dbReference>
<dbReference type="Gene3D" id="3.90.226.10">
    <property type="entry name" value="2-enoyl-CoA Hydratase, Chain A, domain 1"/>
    <property type="match status" value="1"/>
</dbReference>
<protein>
    <submittedName>
        <fullName evidence="3">Short-chain-enoyl-CoA hydratase</fullName>
        <ecNumber evidence="3">4.2.1.150</ecNumber>
    </submittedName>
</protein>
<dbReference type="InterPro" id="IPR029045">
    <property type="entry name" value="ClpP/crotonase-like_dom_sf"/>
</dbReference>
<accession>A0A644X3E1</accession>
<dbReference type="InterPro" id="IPR014748">
    <property type="entry name" value="Enoyl-CoA_hydra_C"/>
</dbReference>
<dbReference type="GO" id="GO:0018812">
    <property type="term" value="F:3-hydroxyacyl-CoA dehydratase activity"/>
    <property type="evidence" value="ECO:0007669"/>
    <property type="project" value="UniProtKB-EC"/>
</dbReference>
<evidence type="ECO:0000256" key="1">
    <source>
        <dbReference type="ARBA" id="ARBA00005254"/>
    </source>
</evidence>
<dbReference type="PROSITE" id="PS00166">
    <property type="entry name" value="ENOYL_COA_HYDRATASE"/>
    <property type="match status" value="1"/>
</dbReference>
<keyword evidence="2 3" id="KW-0456">Lyase</keyword>
<dbReference type="EMBL" id="VSSQ01001493">
    <property type="protein sequence ID" value="MPM08813.1"/>
    <property type="molecule type" value="Genomic_DNA"/>
</dbReference>
<proteinExistence type="inferred from homology"/>
<gene>
    <name evidence="3" type="primary">crt_15</name>
    <name evidence="3" type="ORF">SDC9_55129</name>
</gene>
<dbReference type="SUPFAM" id="SSF52096">
    <property type="entry name" value="ClpP/crotonase"/>
    <property type="match status" value="1"/>
</dbReference>
<dbReference type="PANTHER" id="PTHR11941:SF54">
    <property type="entry name" value="ENOYL-COA HYDRATASE, MITOCHONDRIAL"/>
    <property type="match status" value="1"/>
</dbReference>
<dbReference type="Gene3D" id="1.10.12.10">
    <property type="entry name" value="Lyase 2-enoyl-coa Hydratase, Chain A, domain 2"/>
    <property type="match status" value="1"/>
</dbReference>
<dbReference type="InterPro" id="IPR018376">
    <property type="entry name" value="Enoyl-CoA_hyd/isom_CS"/>
</dbReference>
<organism evidence="3">
    <name type="scientific">bioreactor metagenome</name>
    <dbReference type="NCBI Taxonomy" id="1076179"/>
    <lineage>
        <taxon>unclassified sequences</taxon>
        <taxon>metagenomes</taxon>
        <taxon>ecological metagenomes</taxon>
    </lineage>
</organism>
<comment type="similarity">
    <text evidence="1">Belongs to the enoyl-CoA hydratase/isomerase family.</text>
</comment>
<name>A0A644X3E1_9ZZZZ</name>
<comment type="caution">
    <text evidence="3">The sequence shown here is derived from an EMBL/GenBank/DDBJ whole genome shotgun (WGS) entry which is preliminary data.</text>
</comment>
<dbReference type="FunFam" id="3.90.226.10:FF:000009">
    <property type="entry name" value="Carnitinyl-CoA dehydratase"/>
    <property type="match status" value="1"/>
</dbReference>
<evidence type="ECO:0000256" key="2">
    <source>
        <dbReference type="ARBA" id="ARBA00023239"/>
    </source>
</evidence>